<dbReference type="KEGG" id="cvn:111133065"/>
<dbReference type="Proteomes" id="UP000694844">
    <property type="component" value="Chromosome 5"/>
</dbReference>
<accession>A0A8B8E9N9</accession>
<gene>
    <name evidence="3" type="primary">LOC111133065</name>
</gene>
<feature type="signal peptide" evidence="1">
    <location>
        <begin position="1"/>
        <end position="37"/>
    </location>
</feature>
<reference evidence="3" key="1">
    <citation type="submission" date="2025-08" db="UniProtKB">
        <authorList>
            <consortium name="RefSeq"/>
        </authorList>
    </citation>
    <scope>IDENTIFICATION</scope>
    <source>
        <tissue evidence="3">Whole sample</tissue>
    </source>
</reference>
<evidence type="ECO:0000313" key="3">
    <source>
        <dbReference type="RefSeq" id="XP_022336845.1"/>
    </source>
</evidence>
<dbReference type="GeneID" id="111133065"/>
<evidence type="ECO:0000313" key="2">
    <source>
        <dbReference type="Proteomes" id="UP000694844"/>
    </source>
</evidence>
<dbReference type="AlphaFoldDB" id="A0A8B8E9N9"/>
<keyword evidence="1" id="KW-0732">Signal</keyword>
<keyword evidence="2" id="KW-1185">Reference proteome</keyword>
<evidence type="ECO:0000256" key="1">
    <source>
        <dbReference type="SAM" id="SignalP"/>
    </source>
</evidence>
<proteinExistence type="predicted"/>
<feature type="chain" id="PRO_5034057915" evidence="1">
    <location>
        <begin position="38"/>
        <end position="187"/>
    </location>
</feature>
<protein>
    <submittedName>
        <fullName evidence="3">Uncharacterized protein LOC111133065 isoform X1</fullName>
    </submittedName>
</protein>
<organism evidence="2 3">
    <name type="scientific">Crassostrea virginica</name>
    <name type="common">Eastern oyster</name>
    <dbReference type="NCBI Taxonomy" id="6565"/>
    <lineage>
        <taxon>Eukaryota</taxon>
        <taxon>Metazoa</taxon>
        <taxon>Spiralia</taxon>
        <taxon>Lophotrochozoa</taxon>
        <taxon>Mollusca</taxon>
        <taxon>Bivalvia</taxon>
        <taxon>Autobranchia</taxon>
        <taxon>Pteriomorphia</taxon>
        <taxon>Ostreida</taxon>
        <taxon>Ostreoidea</taxon>
        <taxon>Ostreidae</taxon>
        <taxon>Crassostrea</taxon>
    </lineage>
</organism>
<sequence>MIRLQGSIHRFASDIKMLKCPAVLLILLGAQSTLTAANLVTCDAKCITELNNCYAHDSNQNCLDAYYHCLSSCASHNGGSLVLDIVSCDVHCSTQLSHCITNHPLKYQPCYDVYYPCISSCSGHAGHHNVVTDAPTPTPAAPSTQTIPVTTHATQTSTLKSQVPTTTTPTTQHSPVWVTLPRRLVKP</sequence>
<name>A0A8B8E9N9_CRAVI</name>
<dbReference type="RefSeq" id="XP_022336845.1">
    <property type="nucleotide sequence ID" value="XM_022481137.1"/>
</dbReference>